<reference evidence="2 3" key="1">
    <citation type="journal article" date="2012" name="Genome Biol.">
        <title>The genome of the polar eukaryotic microalga coccomyxa subellipsoidea reveals traits of cold adaptation.</title>
        <authorList>
            <person name="Blanc G."/>
            <person name="Agarkova I."/>
            <person name="Grimwood J."/>
            <person name="Kuo A."/>
            <person name="Brueggeman A."/>
            <person name="Dunigan D."/>
            <person name="Gurnon J."/>
            <person name="Ladunga I."/>
            <person name="Lindquist E."/>
            <person name="Lucas S."/>
            <person name="Pangilinan J."/>
            <person name="Proschold T."/>
            <person name="Salamov A."/>
            <person name="Schmutz J."/>
            <person name="Weeks D."/>
            <person name="Yamada T."/>
            <person name="Claverie J.M."/>
            <person name="Grigoriev I."/>
            <person name="Van Etten J."/>
            <person name="Lomsadze A."/>
            <person name="Borodovsky M."/>
        </authorList>
    </citation>
    <scope>NUCLEOTIDE SEQUENCE [LARGE SCALE GENOMIC DNA]</scope>
    <source>
        <strain evidence="2 3">C-169</strain>
    </source>
</reference>
<feature type="signal peptide" evidence="1">
    <location>
        <begin position="1"/>
        <end position="19"/>
    </location>
</feature>
<dbReference type="Proteomes" id="UP000007264">
    <property type="component" value="Unassembled WGS sequence"/>
</dbReference>
<keyword evidence="3" id="KW-1185">Reference proteome</keyword>
<evidence type="ECO:0008006" key="4">
    <source>
        <dbReference type="Google" id="ProtNLM"/>
    </source>
</evidence>
<dbReference type="KEGG" id="csl:COCSUDRAFT_53613"/>
<dbReference type="EMBL" id="AGSI01000009">
    <property type="protein sequence ID" value="EIE22631.1"/>
    <property type="molecule type" value="Genomic_DNA"/>
</dbReference>
<protein>
    <recommendedName>
        <fullName evidence="4">Calx-beta domain-containing protein</fullName>
    </recommendedName>
</protein>
<proteinExistence type="predicted"/>
<feature type="chain" id="PRO_5003636711" description="Calx-beta domain-containing protein" evidence="1">
    <location>
        <begin position="20"/>
        <end position="238"/>
    </location>
</feature>
<evidence type="ECO:0000313" key="3">
    <source>
        <dbReference type="Proteomes" id="UP000007264"/>
    </source>
</evidence>
<organism evidence="2 3">
    <name type="scientific">Coccomyxa subellipsoidea (strain C-169)</name>
    <name type="common">Green microalga</name>
    <dbReference type="NCBI Taxonomy" id="574566"/>
    <lineage>
        <taxon>Eukaryota</taxon>
        <taxon>Viridiplantae</taxon>
        <taxon>Chlorophyta</taxon>
        <taxon>core chlorophytes</taxon>
        <taxon>Trebouxiophyceae</taxon>
        <taxon>Trebouxiophyceae incertae sedis</taxon>
        <taxon>Coccomyxaceae</taxon>
        <taxon>Coccomyxa</taxon>
        <taxon>Coccomyxa subellipsoidea</taxon>
    </lineage>
</organism>
<dbReference type="AlphaFoldDB" id="I0YW62"/>
<accession>I0YW62</accession>
<evidence type="ECO:0000313" key="2">
    <source>
        <dbReference type="EMBL" id="EIE22631.1"/>
    </source>
</evidence>
<dbReference type="OrthoDB" id="517162at2759"/>
<dbReference type="RefSeq" id="XP_005647175.1">
    <property type="nucleotide sequence ID" value="XM_005647118.1"/>
</dbReference>
<comment type="caution">
    <text evidence="2">The sequence shown here is derived from an EMBL/GenBank/DDBJ whole genome shotgun (WGS) entry which is preliminary data.</text>
</comment>
<name>I0YW62_COCSC</name>
<gene>
    <name evidence="2" type="ORF">COCSUDRAFT_53613</name>
</gene>
<sequence length="238" mass="24482">MRTIACIAVLVALIAAAGARDLPPASAPAPAMSKPIADLVFTLSAEKASFPTSTTLQLQGVSSTAQYYGAGAKAGLISTSVFTNGSAGAEYVASNGEWLNVPDAVLFATSGSSNKAILISLQDPIYNKEDKTVTFNIAVLPADEAALKTARGVTNELVMEHANNVGTPLTEAVQPSAVWNDVALFIDQNRESLKPIAETKWGSGSGWGGSGWGGSGWGSGSGSRGWNSGWGSNYGWGK</sequence>
<keyword evidence="1" id="KW-0732">Signal</keyword>
<dbReference type="GeneID" id="17040618"/>
<evidence type="ECO:0000256" key="1">
    <source>
        <dbReference type="SAM" id="SignalP"/>
    </source>
</evidence>